<evidence type="ECO:0000256" key="1">
    <source>
        <dbReference type="SAM" id="MobiDB-lite"/>
    </source>
</evidence>
<name>A0ABU3PZQ9_9ACTN</name>
<sequence>MAATQFVLNHTPGKLEEFLKKLQNVGVPDKLGTDYPKSIGFGSSHARGFPAVLKYAGLLDSSGAPNDAYKKGLRGGAGGRKIVGAAIAAGYKPFFDVYANANAHPDSDLITLVKSNSTLDDEKATLVVKTFKVLCKFGDFDDAGAGSDHDEDGVHADDPGADSKGKRRRRTGGGGNGVVINVNIALSVDATSDPAVYDAFFSAMATHLKGLVDGGS</sequence>
<protein>
    <submittedName>
        <fullName evidence="2">DUF5343 domain-containing protein</fullName>
    </submittedName>
</protein>
<organism evidence="2 3">
    <name type="scientific">Nocardioides imazamoxiresistens</name>
    <dbReference type="NCBI Taxonomy" id="3231893"/>
    <lineage>
        <taxon>Bacteria</taxon>
        <taxon>Bacillati</taxon>
        <taxon>Actinomycetota</taxon>
        <taxon>Actinomycetes</taxon>
        <taxon>Propionibacteriales</taxon>
        <taxon>Nocardioidaceae</taxon>
        <taxon>Nocardioides</taxon>
    </lineage>
</organism>
<gene>
    <name evidence="2" type="ORF">RDV89_14245</name>
</gene>
<dbReference type="EMBL" id="JAVYII010000006">
    <property type="protein sequence ID" value="MDT9594240.1"/>
    <property type="molecule type" value="Genomic_DNA"/>
</dbReference>
<keyword evidence="3" id="KW-1185">Reference proteome</keyword>
<dbReference type="RefSeq" id="WP_315733787.1">
    <property type="nucleotide sequence ID" value="NZ_JAVYII010000006.1"/>
</dbReference>
<dbReference type="InterPro" id="IPR035235">
    <property type="entry name" value="DUF5343"/>
</dbReference>
<feature type="region of interest" description="Disordered" evidence="1">
    <location>
        <begin position="146"/>
        <end position="172"/>
    </location>
</feature>
<feature type="compositionally biased region" description="Basic and acidic residues" evidence="1">
    <location>
        <begin position="152"/>
        <end position="164"/>
    </location>
</feature>
<proteinExistence type="predicted"/>
<dbReference type="Pfam" id="PF17278">
    <property type="entry name" value="DUF5343"/>
    <property type="match status" value="1"/>
</dbReference>
<evidence type="ECO:0000313" key="3">
    <source>
        <dbReference type="Proteomes" id="UP001268542"/>
    </source>
</evidence>
<evidence type="ECO:0000313" key="2">
    <source>
        <dbReference type="EMBL" id="MDT9594240.1"/>
    </source>
</evidence>
<comment type="caution">
    <text evidence="2">The sequence shown here is derived from an EMBL/GenBank/DDBJ whole genome shotgun (WGS) entry which is preliminary data.</text>
</comment>
<dbReference type="Proteomes" id="UP001268542">
    <property type="component" value="Unassembled WGS sequence"/>
</dbReference>
<accession>A0ABU3PZQ9</accession>
<reference evidence="2 3" key="1">
    <citation type="submission" date="2023-08" db="EMBL/GenBank/DDBJ databases">
        <title>Nocardioides seae sp. nov., a bacterium isolated from a soil.</title>
        <authorList>
            <person name="Wang X."/>
        </authorList>
    </citation>
    <scope>NUCLEOTIDE SEQUENCE [LARGE SCALE GENOMIC DNA]</scope>
    <source>
        <strain evidence="2 3">YZH12</strain>
    </source>
</reference>